<dbReference type="AlphaFoldDB" id="A0A2K8KP89"/>
<evidence type="ECO:0000256" key="9">
    <source>
        <dbReference type="ARBA" id="ARBA00022989"/>
    </source>
</evidence>
<sequence length="368" mass="41069">MFILYRYLAKAIALPTLAVTAVALALFSTTRFIRLLERAVENGIGSEVFTVLLLNMPTYLAEVLPLGLYLGVILGIGKLYSENEITAMISSGVPNRVLYIGVLVPAAVTTLILWAIMLWLAPLSSSKADEMWRILAAQTSYDLIQTGEFNDIDKNGKILYVEGQSDQGDLSGLFFGDPARMQFIWSNSATLIQNQDDKARYFRFNQGIQFIGVPGSGSNNENGNDNNNSNSSRSTFESQSIQISSPQPQGKPNKAHLMTNAELLAQDTRWNITELIYRLLFPLIALVLAILGLAFARTKPRQGRFTMVLPAIIAYSVYTVMLSGSIRPVYRSQAPYFTAMWWVHLLFLALAGLIILWPQLTFRLRRTR</sequence>
<dbReference type="OrthoDB" id="9778062at2"/>
<feature type="region of interest" description="Disordered" evidence="12">
    <location>
        <begin position="213"/>
        <end position="252"/>
    </location>
</feature>
<evidence type="ECO:0000256" key="8">
    <source>
        <dbReference type="ARBA" id="ARBA00022692"/>
    </source>
</evidence>
<name>A0A2K8KP89_9GAMM</name>
<evidence type="ECO:0000256" key="13">
    <source>
        <dbReference type="SAM" id="Phobius"/>
    </source>
</evidence>
<dbReference type="KEGG" id="rfo:REIFOR_01442"/>
<evidence type="ECO:0000313" key="15">
    <source>
        <dbReference type="Proteomes" id="UP000229757"/>
    </source>
</evidence>
<evidence type="ECO:0000256" key="1">
    <source>
        <dbReference type="ARBA" id="ARBA00002265"/>
    </source>
</evidence>
<proteinExistence type="inferred from homology"/>
<dbReference type="InterPro" id="IPR005495">
    <property type="entry name" value="LptG/LptF_permease"/>
</dbReference>
<feature type="transmembrane region" description="Helical" evidence="13">
    <location>
        <begin position="48"/>
        <end position="76"/>
    </location>
</feature>
<comment type="function">
    <text evidence="1">Part of the ABC transporter complex LptBFG involved in the translocation of lipopolysaccharide (LPS) from the inner membrane to the outer membrane.</text>
</comment>
<evidence type="ECO:0000256" key="7">
    <source>
        <dbReference type="ARBA" id="ARBA00022519"/>
    </source>
</evidence>
<comment type="subcellular location">
    <subcellularLocation>
        <location evidence="2">Cell inner membrane</location>
        <topology evidence="2">Multi-pass membrane protein</topology>
    </subcellularLocation>
</comment>
<evidence type="ECO:0000256" key="10">
    <source>
        <dbReference type="ARBA" id="ARBA00023136"/>
    </source>
</evidence>
<feature type="transmembrane region" description="Helical" evidence="13">
    <location>
        <begin position="7"/>
        <end position="28"/>
    </location>
</feature>
<keyword evidence="7" id="KW-0997">Cell inner membrane</keyword>
<reference evidence="14 15" key="1">
    <citation type="journal article" date="2017" name="Environ. Microbiol.">
        <title>Genomic and physiological analyses of 'Reinekea forsetii' reveal a versatile opportunistic lifestyle during spring algae blooms.</title>
        <authorList>
            <person name="Avci B."/>
            <person name="Hahnke R.L."/>
            <person name="Chafee M."/>
            <person name="Fischer T."/>
            <person name="Gruber-Vodicka H."/>
            <person name="Tegetmeyer H.E."/>
            <person name="Harder J."/>
            <person name="Fuchs B.M."/>
            <person name="Amann R.I."/>
            <person name="Teeling H."/>
        </authorList>
    </citation>
    <scope>NUCLEOTIDE SEQUENCE [LARGE SCALE GENOMIC DNA]</scope>
    <source>
        <strain evidence="14 15">Hel1_31_D35</strain>
    </source>
</reference>
<feature type="transmembrane region" description="Helical" evidence="13">
    <location>
        <begin position="339"/>
        <end position="358"/>
    </location>
</feature>
<evidence type="ECO:0000256" key="3">
    <source>
        <dbReference type="ARBA" id="ARBA00007725"/>
    </source>
</evidence>
<evidence type="ECO:0000256" key="6">
    <source>
        <dbReference type="ARBA" id="ARBA00022475"/>
    </source>
</evidence>
<dbReference type="GO" id="GO:0015920">
    <property type="term" value="P:lipopolysaccharide transport"/>
    <property type="evidence" value="ECO:0007669"/>
    <property type="project" value="TreeGrafter"/>
</dbReference>
<dbReference type="Pfam" id="PF03739">
    <property type="entry name" value="LptF_LptG"/>
    <property type="match status" value="1"/>
</dbReference>
<accession>A0A2K8KP89</accession>
<comment type="similarity">
    <text evidence="3">Belongs to the LptF/LptG family.</text>
</comment>
<dbReference type="RefSeq" id="WP_100256919.1">
    <property type="nucleotide sequence ID" value="NZ_CP011797.1"/>
</dbReference>
<dbReference type="NCBIfam" id="TIGR04407">
    <property type="entry name" value="LptF_YjgP"/>
    <property type="match status" value="1"/>
</dbReference>
<evidence type="ECO:0000256" key="4">
    <source>
        <dbReference type="ARBA" id="ARBA00014213"/>
    </source>
</evidence>
<keyword evidence="8 13" id="KW-0812">Transmembrane</keyword>
<dbReference type="PANTHER" id="PTHR33529:SF7">
    <property type="entry name" value="LIPOPOLYSACCHARIDE EXPORT SYSTEM PERMEASE PROTEIN LPTF"/>
    <property type="match status" value="1"/>
</dbReference>
<keyword evidence="15" id="KW-1185">Reference proteome</keyword>
<dbReference type="InterPro" id="IPR030922">
    <property type="entry name" value="LptF"/>
</dbReference>
<feature type="transmembrane region" description="Helical" evidence="13">
    <location>
        <begin position="275"/>
        <end position="296"/>
    </location>
</feature>
<protein>
    <recommendedName>
        <fullName evidence="4">Lipopolysaccharide export system permease protein LptF</fullName>
    </recommendedName>
</protein>
<evidence type="ECO:0000256" key="12">
    <source>
        <dbReference type="SAM" id="MobiDB-lite"/>
    </source>
</evidence>
<keyword evidence="10 13" id="KW-0472">Membrane</keyword>
<organism evidence="14 15">
    <name type="scientific">Reinekea forsetii</name>
    <dbReference type="NCBI Taxonomy" id="1336806"/>
    <lineage>
        <taxon>Bacteria</taxon>
        <taxon>Pseudomonadati</taxon>
        <taxon>Pseudomonadota</taxon>
        <taxon>Gammaproteobacteria</taxon>
        <taxon>Oceanospirillales</taxon>
        <taxon>Saccharospirillaceae</taxon>
        <taxon>Reinekea</taxon>
    </lineage>
</organism>
<dbReference type="Proteomes" id="UP000229757">
    <property type="component" value="Chromosome"/>
</dbReference>
<dbReference type="GO" id="GO:0055085">
    <property type="term" value="P:transmembrane transport"/>
    <property type="evidence" value="ECO:0007669"/>
    <property type="project" value="InterPro"/>
</dbReference>
<keyword evidence="6" id="KW-1003">Cell membrane</keyword>
<keyword evidence="5" id="KW-0813">Transport</keyword>
<evidence type="ECO:0000256" key="5">
    <source>
        <dbReference type="ARBA" id="ARBA00022448"/>
    </source>
</evidence>
<dbReference type="GO" id="GO:0043190">
    <property type="term" value="C:ATP-binding cassette (ABC) transporter complex"/>
    <property type="evidence" value="ECO:0007669"/>
    <property type="project" value="InterPro"/>
</dbReference>
<comment type="subunit">
    <text evidence="11">Component of the lipopolysaccharide transport and assembly complex. The LptBFG transporter is composed of two ATP-binding proteins (LptB) and two transmembrane proteins (LptF and LptG).</text>
</comment>
<gene>
    <name evidence="14" type="ORF">REIFOR_01442</name>
</gene>
<evidence type="ECO:0000256" key="11">
    <source>
        <dbReference type="ARBA" id="ARBA00026081"/>
    </source>
</evidence>
<evidence type="ECO:0000256" key="2">
    <source>
        <dbReference type="ARBA" id="ARBA00004429"/>
    </source>
</evidence>
<feature type="transmembrane region" description="Helical" evidence="13">
    <location>
        <begin position="308"/>
        <end position="327"/>
    </location>
</feature>
<feature type="compositionally biased region" description="Low complexity" evidence="12">
    <location>
        <begin position="216"/>
        <end position="248"/>
    </location>
</feature>
<feature type="transmembrane region" description="Helical" evidence="13">
    <location>
        <begin position="97"/>
        <end position="121"/>
    </location>
</feature>
<keyword evidence="9 13" id="KW-1133">Transmembrane helix</keyword>
<dbReference type="EMBL" id="CP011797">
    <property type="protein sequence ID" value="ATX76588.1"/>
    <property type="molecule type" value="Genomic_DNA"/>
</dbReference>
<dbReference type="PANTHER" id="PTHR33529">
    <property type="entry name" value="SLR0882 PROTEIN-RELATED"/>
    <property type="match status" value="1"/>
</dbReference>
<evidence type="ECO:0000313" key="14">
    <source>
        <dbReference type="EMBL" id="ATX76588.1"/>
    </source>
</evidence>